<keyword evidence="1" id="KW-0812">Transmembrane</keyword>
<organism evidence="2 3">
    <name type="scientific">Haloferula helveola</name>
    <dbReference type="NCBI Taxonomy" id="490095"/>
    <lineage>
        <taxon>Bacteria</taxon>
        <taxon>Pseudomonadati</taxon>
        <taxon>Verrucomicrobiota</taxon>
        <taxon>Verrucomicrobiia</taxon>
        <taxon>Verrucomicrobiales</taxon>
        <taxon>Verrucomicrobiaceae</taxon>
        <taxon>Haloferula</taxon>
    </lineage>
</organism>
<evidence type="ECO:0000313" key="2">
    <source>
        <dbReference type="EMBL" id="BCX46137.1"/>
    </source>
</evidence>
<dbReference type="Proteomes" id="UP001374893">
    <property type="component" value="Chromosome"/>
</dbReference>
<keyword evidence="1" id="KW-1133">Transmembrane helix</keyword>
<feature type="transmembrane region" description="Helical" evidence="1">
    <location>
        <begin position="189"/>
        <end position="207"/>
    </location>
</feature>
<name>A0ABM7RGA2_9BACT</name>
<keyword evidence="1" id="KW-0472">Membrane</keyword>
<feature type="transmembrane region" description="Helical" evidence="1">
    <location>
        <begin position="160"/>
        <end position="183"/>
    </location>
</feature>
<gene>
    <name evidence="2" type="ORF">HAHE_00450</name>
</gene>
<dbReference type="EMBL" id="AP024702">
    <property type="protein sequence ID" value="BCX46137.1"/>
    <property type="molecule type" value="Genomic_DNA"/>
</dbReference>
<sequence>MRVMLAVFSDSVRLLRARKLFGISMAISLMVALFYASIGFDENGITFFFGLKKFEEPAFAAGTNESVAFYILLFTDVIVRFWLAWVVVLLGLISAVSIFPDFLAEGSIGTTLSKPVSRVGIFLLKYLFALGFVAVQVAIFSLVVFFALGLRIAEWNLGVFWAVPLVTFIFSLIYCVSVLLAVWTRSTAFALLGGLGIWGVSLLMGWAEDVSYKMGVMFPEMGAEISLESGQVTDADEGAGEGARSWNETFKAIGTPFPKTRECTIYMKKLIRFEERPSLLSGVTFDMLLAGMSGDPMARQVTEKYEQRHSLWYIFGTSAVFEAVVLGLALFSFCRKDF</sequence>
<evidence type="ECO:0000313" key="3">
    <source>
        <dbReference type="Proteomes" id="UP001374893"/>
    </source>
</evidence>
<accession>A0ABM7RGA2</accession>
<dbReference type="RefSeq" id="WP_338687508.1">
    <property type="nucleotide sequence ID" value="NZ_AP024702.1"/>
</dbReference>
<protein>
    <submittedName>
        <fullName evidence="2">ABC-2 family transporter protein</fullName>
    </submittedName>
</protein>
<evidence type="ECO:0000256" key="1">
    <source>
        <dbReference type="SAM" id="Phobius"/>
    </source>
</evidence>
<feature type="transmembrane region" description="Helical" evidence="1">
    <location>
        <begin position="20"/>
        <end position="38"/>
    </location>
</feature>
<reference evidence="2 3" key="1">
    <citation type="submission" date="2021-06" db="EMBL/GenBank/DDBJ databases">
        <title>Complete genome of Haloferula helveola possessing various polysaccharide degrading enzymes.</title>
        <authorList>
            <person name="Takami H."/>
            <person name="Huang C."/>
            <person name="Hamasaki K."/>
        </authorList>
    </citation>
    <scope>NUCLEOTIDE SEQUENCE [LARGE SCALE GENOMIC DNA]</scope>
    <source>
        <strain evidence="2 3">CN-1</strain>
    </source>
</reference>
<feature type="transmembrane region" description="Helical" evidence="1">
    <location>
        <begin position="123"/>
        <end position="148"/>
    </location>
</feature>
<feature type="transmembrane region" description="Helical" evidence="1">
    <location>
        <begin position="82"/>
        <end position="103"/>
    </location>
</feature>
<feature type="transmembrane region" description="Helical" evidence="1">
    <location>
        <begin position="310"/>
        <end position="333"/>
    </location>
</feature>
<keyword evidence="3" id="KW-1185">Reference proteome</keyword>
<proteinExistence type="predicted"/>